<reference evidence="2" key="1">
    <citation type="submission" date="2020-05" db="EMBL/GenBank/DDBJ databases">
        <title>WGS assembly of Panicum virgatum.</title>
        <authorList>
            <person name="Lovell J.T."/>
            <person name="Jenkins J."/>
            <person name="Shu S."/>
            <person name="Juenger T.E."/>
            <person name="Schmutz J."/>
        </authorList>
    </citation>
    <scope>NUCLEOTIDE SEQUENCE</scope>
    <source>
        <strain evidence="2">AP13</strain>
    </source>
</reference>
<evidence type="ECO:0000313" key="3">
    <source>
        <dbReference type="Proteomes" id="UP000823388"/>
    </source>
</evidence>
<dbReference type="PANTHER" id="PTHR34709:SF72">
    <property type="entry name" value="OS07G0130000 PROTEIN"/>
    <property type="match status" value="1"/>
</dbReference>
<dbReference type="InterPro" id="IPR055312">
    <property type="entry name" value="FBL15-like"/>
</dbReference>
<organism evidence="2 3">
    <name type="scientific">Panicum virgatum</name>
    <name type="common">Blackwell switchgrass</name>
    <dbReference type="NCBI Taxonomy" id="38727"/>
    <lineage>
        <taxon>Eukaryota</taxon>
        <taxon>Viridiplantae</taxon>
        <taxon>Streptophyta</taxon>
        <taxon>Embryophyta</taxon>
        <taxon>Tracheophyta</taxon>
        <taxon>Spermatophyta</taxon>
        <taxon>Magnoliopsida</taxon>
        <taxon>Liliopsida</taxon>
        <taxon>Poales</taxon>
        <taxon>Poaceae</taxon>
        <taxon>PACMAD clade</taxon>
        <taxon>Panicoideae</taxon>
        <taxon>Panicodae</taxon>
        <taxon>Paniceae</taxon>
        <taxon>Panicinae</taxon>
        <taxon>Panicum</taxon>
        <taxon>Panicum sect. Hiantes</taxon>
    </lineage>
</organism>
<gene>
    <name evidence="2" type="ORF">PVAP13_2KG479500</name>
</gene>
<dbReference type="EMBL" id="CM029039">
    <property type="protein sequence ID" value="KAG2645980.1"/>
    <property type="molecule type" value="Genomic_DNA"/>
</dbReference>
<dbReference type="Proteomes" id="UP000823388">
    <property type="component" value="Chromosome 2K"/>
</dbReference>
<dbReference type="InterPro" id="IPR036047">
    <property type="entry name" value="F-box-like_dom_sf"/>
</dbReference>
<comment type="caution">
    <text evidence="2">The sequence shown here is derived from an EMBL/GenBank/DDBJ whole genome shotgun (WGS) entry which is preliminary data.</text>
</comment>
<proteinExistence type="predicted"/>
<protein>
    <recommendedName>
        <fullName evidence="1">F-box domain-containing protein</fullName>
    </recommendedName>
</protein>
<dbReference type="Pfam" id="PF00646">
    <property type="entry name" value="F-box"/>
    <property type="match status" value="1"/>
</dbReference>
<dbReference type="SUPFAM" id="SSF81383">
    <property type="entry name" value="F-box domain"/>
    <property type="match status" value="1"/>
</dbReference>
<dbReference type="AlphaFoldDB" id="A0A8T0WDS7"/>
<evidence type="ECO:0000313" key="2">
    <source>
        <dbReference type="EMBL" id="KAG2645980.1"/>
    </source>
</evidence>
<dbReference type="PANTHER" id="PTHR34709">
    <property type="entry name" value="OS10G0396666 PROTEIN"/>
    <property type="match status" value="1"/>
</dbReference>
<accession>A0A8T0WDS7</accession>
<dbReference type="InterPro" id="IPR001810">
    <property type="entry name" value="F-box_dom"/>
</dbReference>
<feature type="non-terminal residue" evidence="2">
    <location>
        <position position="350"/>
    </location>
</feature>
<keyword evidence="3" id="KW-1185">Reference proteome</keyword>
<evidence type="ECO:0000259" key="1">
    <source>
        <dbReference type="Pfam" id="PF00646"/>
    </source>
</evidence>
<name>A0A8T0WDS7_PANVG</name>
<sequence length="350" mass="38881">MAADQAGDGADHISGLPDELLNGILVHLRCTAEAARTSVLSRRWRRVWTTLPELYFCDEHEAAEPVVRAQDRVDAALDALAAATTVSRLELKMPYSSSHVAPERVSSWLRFASRRLAGELHLLLPCGHGGDGVKVEPEQRRVAVPVCAGATAISFHHVMSHTLRFPPPTPAGGAFTALATLCILQARVDGPELEGVLSSACPRLKKLALPARGGRPELQTLSLDVYWDVRIAAPKLAELDWFKFCYDPARRRFEEAGRHLRRLRVTTASSGAGAVRKRFNKVDELKLSVQIPNTVKDYERHVWGISTFSMCEILTVYFRAESRAFKPTMLHILKKCRGIRKLVVYFSIPT</sequence>
<feature type="domain" description="F-box" evidence="1">
    <location>
        <begin position="13"/>
        <end position="52"/>
    </location>
</feature>